<feature type="compositionally biased region" description="Low complexity" evidence="1">
    <location>
        <begin position="132"/>
        <end position="141"/>
    </location>
</feature>
<dbReference type="Proteomes" id="UP000601435">
    <property type="component" value="Unassembled WGS sequence"/>
</dbReference>
<organism evidence="3 4">
    <name type="scientific">Symbiodinium necroappetens</name>
    <dbReference type="NCBI Taxonomy" id="1628268"/>
    <lineage>
        <taxon>Eukaryota</taxon>
        <taxon>Sar</taxon>
        <taxon>Alveolata</taxon>
        <taxon>Dinophyceae</taxon>
        <taxon>Suessiales</taxon>
        <taxon>Symbiodiniaceae</taxon>
        <taxon>Symbiodinium</taxon>
    </lineage>
</organism>
<accession>A0A813A266</accession>
<evidence type="ECO:0000313" key="4">
    <source>
        <dbReference type="Proteomes" id="UP000601435"/>
    </source>
</evidence>
<evidence type="ECO:0000256" key="1">
    <source>
        <dbReference type="SAM" id="MobiDB-lite"/>
    </source>
</evidence>
<feature type="region of interest" description="Disordered" evidence="1">
    <location>
        <begin position="44"/>
        <end position="81"/>
    </location>
</feature>
<feature type="non-terminal residue" evidence="3">
    <location>
        <position position="1"/>
    </location>
</feature>
<proteinExistence type="predicted"/>
<keyword evidence="2" id="KW-0472">Membrane</keyword>
<feature type="compositionally biased region" description="Low complexity" evidence="1">
    <location>
        <begin position="69"/>
        <end position="78"/>
    </location>
</feature>
<keyword evidence="4" id="KW-1185">Reference proteome</keyword>
<sequence length="159" mass="16240">VLGAGAGADITTSGNGGNHMVYGLVGGIAGAMAVAGGAYYFMSGGKKKSKKSKRGVGVDKAKSETLQEAPAQPAPSSSVAVTPGFEQYQGVSMYPMMGQQAHMTPVPQLLVLTSSGLLEKYSLGLVGSRYSLPSSSGSQSQRSHELTAASGPRSTHWFA</sequence>
<evidence type="ECO:0000313" key="3">
    <source>
        <dbReference type="EMBL" id="CAE7852315.1"/>
    </source>
</evidence>
<dbReference type="AlphaFoldDB" id="A0A813A266"/>
<evidence type="ECO:0000256" key="2">
    <source>
        <dbReference type="SAM" id="Phobius"/>
    </source>
</evidence>
<gene>
    <name evidence="3" type="ORF">SNEC2469_LOCUS26489</name>
</gene>
<keyword evidence="2" id="KW-1133">Transmembrane helix</keyword>
<keyword evidence="2" id="KW-0812">Transmembrane</keyword>
<dbReference type="OrthoDB" id="429488at2759"/>
<comment type="caution">
    <text evidence="3">The sequence shown here is derived from an EMBL/GenBank/DDBJ whole genome shotgun (WGS) entry which is preliminary data.</text>
</comment>
<reference evidence="3" key="1">
    <citation type="submission" date="2021-02" db="EMBL/GenBank/DDBJ databases">
        <authorList>
            <person name="Dougan E. K."/>
            <person name="Rhodes N."/>
            <person name="Thang M."/>
            <person name="Chan C."/>
        </authorList>
    </citation>
    <scope>NUCLEOTIDE SEQUENCE</scope>
</reference>
<protein>
    <submittedName>
        <fullName evidence="3">Uncharacterized protein</fullName>
    </submittedName>
</protein>
<feature type="region of interest" description="Disordered" evidence="1">
    <location>
        <begin position="132"/>
        <end position="159"/>
    </location>
</feature>
<feature type="transmembrane region" description="Helical" evidence="2">
    <location>
        <begin position="20"/>
        <end position="42"/>
    </location>
</feature>
<dbReference type="EMBL" id="CAJNJA010054008">
    <property type="protein sequence ID" value="CAE7852315.1"/>
    <property type="molecule type" value="Genomic_DNA"/>
</dbReference>
<name>A0A813A266_9DINO</name>
<feature type="compositionally biased region" description="Basic residues" evidence="1">
    <location>
        <begin position="45"/>
        <end position="54"/>
    </location>
</feature>
<feature type="compositionally biased region" description="Basic and acidic residues" evidence="1">
    <location>
        <begin position="56"/>
        <end position="65"/>
    </location>
</feature>